<dbReference type="SMART" id="SM00829">
    <property type="entry name" value="PKS_ER"/>
    <property type="match status" value="1"/>
</dbReference>
<protein>
    <recommendedName>
        <fullName evidence="1">Enoyl reductase (ER) domain-containing protein</fullName>
    </recommendedName>
</protein>
<dbReference type="EMBL" id="UINC01017515">
    <property type="protein sequence ID" value="SVA72689.1"/>
    <property type="molecule type" value="Genomic_DNA"/>
</dbReference>
<dbReference type="AlphaFoldDB" id="A0A381Y6H8"/>
<dbReference type="SUPFAM" id="SSF51735">
    <property type="entry name" value="NAD(P)-binding Rossmann-fold domains"/>
    <property type="match status" value="1"/>
</dbReference>
<dbReference type="InterPro" id="IPR013154">
    <property type="entry name" value="ADH-like_N"/>
</dbReference>
<dbReference type="Pfam" id="PF08240">
    <property type="entry name" value="ADH_N"/>
    <property type="match status" value="1"/>
</dbReference>
<gene>
    <name evidence="2" type="ORF">METZ01_LOCUS125543</name>
</gene>
<dbReference type="InterPro" id="IPR013149">
    <property type="entry name" value="ADH-like_C"/>
</dbReference>
<dbReference type="InterPro" id="IPR014188">
    <property type="entry name" value="Acrylyl-CoA_reductase_AcuI"/>
</dbReference>
<reference evidence="2" key="1">
    <citation type="submission" date="2018-05" db="EMBL/GenBank/DDBJ databases">
        <authorList>
            <person name="Lanie J.A."/>
            <person name="Ng W.-L."/>
            <person name="Kazmierczak K.M."/>
            <person name="Andrzejewski T.M."/>
            <person name="Davidsen T.M."/>
            <person name="Wayne K.J."/>
            <person name="Tettelin H."/>
            <person name="Glass J.I."/>
            <person name="Rusch D."/>
            <person name="Podicherti R."/>
            <person name="Tsui H.-C.T."/>
            <person name="Winkler M.E."/>
        </authorList>
    </citation>
    <scope>NUCLEOTIDE SEQUENCE</scope>
</reference>
<evidence type="ECO:0000313" key="2">
    <source>
        <dbReference type="EMBL" id="SVA72689.1"/>
    </source>
</evidence>
<dbReference type="InterPro" id="IPR051397">
    <property type="entry name" value="Zn-ADH-like_protein"/>
</dbReference>
<dbReference type="PANTHER" id="PTHR43677:SF1">
    <property type="entry name" value="ACRYLYL-COA REDUCTASE ACUI-RELATED"/>
    <property type="match status" value="1"/>
</dbReference>
<dbReference type="SUPFAM" id="SSF50129">
    <property type="entry name" value="GroES-like"/>
    <property type="match status" value="1"/>
</dbReference>
<dbReference type="Pfam" id="PF00107">
    <property type="entry name" value="ADH_zinc_N"/>
    <property type="match status" value="1"/>
</dbReference>
<accession>A0A381Y6H8</accession>
<feature type="domain" description="Enoyl reductase (ER)" evidence="1">
    <location>
        <begin position="20"/>
        <end position="327"/>
    </location>
</feature>
<evidence type="ECO:0000259" key="1">
    <source>
        <dbReference type="SMART" id="SM00829"/>
    </source>
</evidence>
<dbReference type="NCBIfam" id="TIGR02823">
    <property type="entry name" value="oxido_YhdH"/>
    <property type="match status" value="1"/>
</dbReference>
<dbReference type="InterPro" id="IPR011032">
    <property type="entry name" value="GroES-like_sf"/>
</dbReference>
<dbReference type="Gene3D" id="3.40.50.720">
    <property type="entry name" value="NAD(P)-binding Rossmann-like Domain"/>
    <property type="match status" value="1"/>
</dbReference>
<sequence length="329" mass="35077">MSKNFKALVVDKDPSGNFISSIQKRRVADLPKGDLMVRVEYSSLNYKDALSATGNKGVTRQYPHTPGIDAAGVVEDSSHSDFPIGTEVIVSGYDLGMNTAGGFGEYIRVPVGWAVKRPEHLSAREAMIIGTAGLTAGLCVKALKEKSTISGMKALVSGATGGVGCMAVKLLSHLDADVTAITGKKNATNFLEGLGANEIISRTEFLESVRGPISKGFWNIAVDVAGGNILSSILASMRYGGTVACCGLVDDPSFKGSVFPFILRGNRLIGIDSVEIPIQDKAEIWNSFANEWRVSELEDMCKPVKLDGMIAEVNKMLDGNQTGRVLLEM</sequence>
<dbReference type="CDD" id="cd05280">
    <property type="entry name" value="MDR_yhdh_yhfp"/>
    <property type="match status" value="1"/>
</dbReference>
<organism evidence="2">
    <name type="scientific">marine metagenome</name>
    <dbReference type="NCBI Taxonomy" id="408172"/>
    <lineage>
        <taxon>unclassified sequences</taxon>
        <taxon>metagenomes</taxon>
        <taxon>ecological metagenomes</taxon>
    </lineage>
</organism>
<dbReference type="Gene3D" id="3.90.180.10">
    <property type="entry name" value="Medium-chain alcohol dehydrogenases, catalytic domain"/>
    <property type="match status" value="1"/>
</dbReference>
<dbReference type="PANTHER" id="PTHR43677">
    <property type="entry name" value="SHORT-CHAIN DEHYDROGENASE/REDUCTASE"/>
    <property type="match status" value="1"/>
</dbReference>
<proteinExistence type="predicted"/>
<name>A0A381Y6H8_9ZZZZ</name>
<dbReference type="InterPro" id="IPR020843">
    <property type="entry name" value="ER"/>
</dbReference>
<dbReference type="InterPro" id="IPR036291">
    <property type="entry name" value="NAD(P)-bd_dom_sf"/>
</dbReference>
<dbReference type="GO" id="GO:0043957">
    <property type="term" value="F:acryloyl-CoA reductase (NADPH) activity"/>
    <property type="evidence" value="ECO:0007669"/>
    <property type="project" value="TreeGrafter"/>
</dbReference>